<evidence type="ECO:0000256" key="1">
    <source>
        <dbReference type="SAM" id="Coils"/>
    </source>
</evidence>
<evidence type="ECO:0000313" key="4">
    <source>
        <dbReference type="Proteomes" id="UP000266673"/>
    </source>
</evidence>
<organism evidence="3 4">
    <name type="scientific">Gigaspora rosea</name>
    <dbReference type="NCBI Taxonomy" id="44941"/>
    <lineage>
        <taxon>Eukaryota</taxon>
        <taxon>Fungi</taxon>
        <taxon>Fungi incertae sedis</taxon>
        <taxon>Mucoromycota</taxon>
        <taxon>Glomeromycotina</taxon>
        <taxon>Glomeromycetes</taxon>
        <taxon>Diversisporales</taxon>
        <taxon>Gigasporaceae</taxon>
        <taxon>Gigaspora</taxon>
    </lineage>
</organism>
<evidence type="ECO:0000313" key="3">
    <source>
        <dbReference type="EMBL" id="RIB03141.1"/>
    </source>
</evidence>
<evidence type="ECO:0000256" key="2">
    <source>
        <dbReference type="SAM" id="SignalP"/>
    </source>
</evidence>
<sequence length="140" mass="16834">MDIIFIICSLLFIFALIFHNTSYSEENNATGYDDSILVIEVFNDDEEESKYELKESIINTLQRLMKNLDKLKQLNEQIYELKESIINVLQQLMKNLNEQIYELKESIINTFQRLMKNLNKEKLENEQIRNEKFFLEQENK</sequence>
<keyword evidence="1" id="KW-0175">Coiled coil</keyword>
<dbReference type="AlphaFoldDB" id="A0A397U0E0"/>
<proteinExistence type="predicted"/>
<accession>A0A397U0E0</accession>
<reference evidence="3 4" key="1">
    <citation type="submission" date="2018-06" db="EMBL/GenBank/DDBJ databases">
        <title>Comparative genomics reveals the genomic features of Rhizophagus irregularis, R. cerebriforme, R. diaphanum and Gigaspora rosea, and their symbiotic lifestyle signature.</title>
        <authorList>
            <person name="Morin E."/>
            <person name="San Clemente H."/>
            <person name="Chen E.C.H."/>
            <person name="De La Providencia I."/>
            <person name="Hainaut M."/>
            <person name="Kuo A."/>
            <person name="Kohler A."/>
            <person name="Murat C."/>
            <person name="Tang N."/>
            <person name="Roy S."/>
            <person name="Loubradou J."/>
            <person name="Henrissat B."/>
            <person name="Grigoriev I.V."/>
            <person name="Corradi N."/>
            <person name="Roux C."/>
            <person name="Martin F.M."/>
        </authorList>
    </citation>
    <scope>NUCLEOTIDE SEQUENCE [LARGE SCALE GENOMIC DNA]</scope>
    <source>
        <strain evidence="3 4">DAOM 194757</strain>
    </source>
</reference>
<keyword evidence="2" id="KW-0732">Signal</keyword>
<feature type="coiled-coil region" evidence="1">
    <location>
        <begin position="54"/>
        <end position="138"/>
    </location>
</feature>
<dbReference type="OrthoDB" id="2410255at2759"/>
<keyword evidence="4" id="KW-1185">Reference proteome</keyword>
<protein>
    <submittedName>
        <fullName evidence="3">Uncharacterized protein</fullName>
    </submittedName>
</protein>
<feature type="signal peptide" evidence="2">
    <location>
        <begin position="1"/>
        <end position="24"/>
    </location>
</feature>
<gene>
    <name evidence="3" type="ORF">C2G38_2225961</name>
</gene>
<name>A0A397U0E0_9GLOM</name>
<dbReference type="EMBL" id="QKWP01002495">
    <property type="protein sequence ID" value="RIB03141.1"/>
    <property type="molecule type" value="Genomic_DNA"/>
</dbReference>
<dbReference type="Proteomes" id="UP000266673">
    <property type="component" value="Unassembled WGS sequence"/>
</dbReference>
<feature type="chain" id="PRO_5017313435" evidence="2">
    <location>
        <begin position="25"/>
        <end position="140"/>
    </location>
</feature>
<comment type="caution">
    <text evidence="3">The sequence shown here is derived from an EMBL/GenBank/DDBJ whole genome shotgun (WGS) entry which is preliminary data.</text>
</comment>